<dbReference type="GO" id="GO:0005509">
    <property type="term" value="F:calcium ion binding"/>
    <property type="evidence" value="ECO:0007669"/>
    <property type="project" value="InterPro"/>
</dbReference>
<dbReference type="GO" id="GO:0006491">
    <property type="term" value="P:N-glycan processing"/>
    <property type="evidence" value="ECO:0007669"/>
    <property type="project" value="UniProtKB-ARBA"/>
</dbReference>
<evidence type="ECO:0000256" key="14">
    <source>
        <dbReference type="ARBA" id="ARBA00023136"/>
    </source>
</evidence>
<dbReference type="InterPro" id="IPR050749">
    <property type="entry name" value="Glycosyl_Hydrolase_47"/>
</dbReference>
<dbReference type="PANTHER" id="PTHR11742">
    <property type="entry name" value="MANNOSYL-OLIGOSACCHARIDE ALPHA-1,2-MANNOSIDASE-RELATED"/>
    <property type="match status" value="1"/>
</dbReference>
<evidence type="ECO:0000256" key="13">
    <source>
        <dbReference type="ARBA" id="ARBA00023125"/>
    </source>
</evidence>
<feature type="domain" description="HTH CENPB-type" evidence="24">
    <location>
        <begin position="501"/>
        <end position="579"/>
    </location>
</feature>
<evidence type="ECO:0000256" key="19">
    <source>
        <dbReference type="ARBA" id="ARBA00048605"/>
    </source>
</evidence>
<dbReference type="GO" id="GO:0000139">
    <property type="term" value="C:Golgi membrane"/>
    <property type="evidence" value="ECO:0007669"/>
    <property type="project" value="UniProtKB-SubCell"/>
</dbReference>
<dbReference type="Gene3D" id="1.50.10.10">
    <property type="match status" value="2"/>
</dbReference>
<evidence type="ECO:0000256" key="9">
    <source>
        <dbReference type="ARBA" id="ARBA00022837"/>
    </source>
</evidence>
<feature type="disulfide bond" evidence="21">
    <location>
        <begin position="400"/>
        <end position="432"/>
    </location>
</feature>
<dbReference type="EMBL" id="JAWQEG010007285">
    <property type="protein sequence ID" value="KAK3852705.1"/>
    <property type="molecule type" value="Genomic_DNA"/>
</dbReference>
<organism evidence="25 26">
    <name type="scientific">Petrolisthes cinctipes</name>
    <name type="common">Flat porcelain crab</name>
    <dbReference type="NCBI Taxonomy" id="88211"/>
    <lineage>
        <taxon>Eukaryota</taxon>
        <taxon>Metazoa</taxon>
        <taxon>Ecdysozoa</taxon>
        <taxon>Arthropoda</taxon>
        <taxon>Crustacea</taxon>
        <taxon>Multicrustacea</taxon>
        <taxon>Malacostraca</taxon>
        <taxon>Eumalacostraca</taxon>
        <taxon>Eucarida</taxon>
        <taxon>Decapoda</taxon>
        <taxon>Pleocyemata</taxon>
        <taxon>Anomura</taxon>
        <taxon>Galatheoidea</taxon>
        <taxon>Porcellanidae</taxon>
        <taxon>Petrolisthes</taxon>
    </lineage>
</organism>
<evidence type="ECO:0000256" key="11">
    <source>
        <dbReference type="ARBA" id="ARBA00022989"/>
    </source>
</evidence>
<keyword evidence="14" id="KW-0472">Membrane</keyword>
<dbReference type="SUPFAM" id="SSF46689">
    <property type="entry name" value="Homeodomain-like"/>
    <property type="match status" value="1"/>
</dbReference>
<gene>
    <name evidence="25" type="ORF">Pcinc_040718</name>
</gene>
<proteinExistence type="inferred from homology"/>
<comment type="caution">
    <text evidence="25">The sequence shown here is derived from an EMBL/GenBank/DDBJ whole genome shotgun (WGS) entry which is preliminary data.</text>
</comment>
<dbReference type="InterPro" id="IPR009057">
    <property type="entry name" value="Homeodomain-like_sf"/>
</dbReference>
<dbReference type="PRINTS" id="PR00747">
    <property type="entry name" value="GLYHDRLASE47"/>
</dbReference>
<evidence type="ECO:0000256" key="21">
    <source>
        <dbReference type="PIRSR" id="PIRSR601382-3"/>
    </source>
</evidence>
<evidence type="ECO:0000256" key="12">
    <source>
        <dbReference type="ARBA" id="ARBA00023034"/>
    </source>
</evidence>
<dbReference type="InterPro" id="IPR004875">
    <property type="entry name" value="DDE_SF_endonuclease_dom"/>
</dbReference>
<dbReference type="PANTHER" id="PTHR11742:SF6">
    <property type="entry name" value="MANNOSYL-OLIGOSACCHARIDE ALPHA-1,2-MANNOSIDASE IA-RELATED"/>
    <property type="match status" value="1"/>
</dbReference>
<dbReference type="Gene3D" id="1.10.10.60">
    <property type="entry name" value="Homeodomain-like"/>
    <property type="match status" value="1"/>
</dbReference>
<dbReference type="InterPro" id="IPR006600">
    <property type="entry name" value="HTH_CenpB_DNA-bd_dom"/>
</dbReference>
<keyword evidence="13" id="KW-0238">DNA-binding</keyword>
<evidence type="ECO:0000256" key="8">
    <source>
        <dbReference type="ARBA" id="ARBA00022801"/>
    </source>
</evidence>
<keyword evidence="11" id="KW-1133">Transmembrane helix</keyword>
<evidence type="ECO:0000256" key="4">
    <source>
        <dbReference type="ARBA" id="ARBA00004922"/>
    </source>
</evidence>
<evidence type="ECO:0000259" key="24">
    <source>
        <dbReference type="PROSITE" id="PS51253"/>
    </source>
</evidence>
<evidence type="ECO:0000256" key="1">
    <source>
        <dbReference type="ARBA" id="ARBA00001913"/>
    </source>
</evidence>
<comment type="catalytic activity">
    <reaction evidence="19">
        <text>N(4)-(alpha-D-Man-(1-&gt;2)-alpha-D-Man-(1-&gt;2)-alpha-D-Man-(1-&gt;3)-[alpha-D-Man-(1-&gt;2)-alpha-D-Man-(1-&gt;3)-[alpha-D-Man-(1-&gt;2)-alpha-D-Man-(1-&gt;6)]-alpha-D-Man-(1-&gt;6)]-beta-D-Man-(1-&gt;4)-beta-D-GlcNAc-(1-&gt;4)-beta-D-GlcNAc)-L-asparaginyl-[protein] (N-glucan mannose isomer 9A1,2,3B1,2,3) + 4 H2O = N(4)-(alpha-D-Man-(1-&gt;3)-[alpha-D-Man-(1-&gt;3)-[alpha-D-Man-(1-&gt;6)]-alpha-D-Man-(1-&gt;6)]-beta-D-Man-(1-&gt;4)-beta-D-GlcNAc-(1-&gt;4)-beta-D-GlcNAc)-L-asparaginyl-[protein] (N-glucan mannose isomer 5A1,2) + 4 beta-D-mannose</text>
        <dbReference type="Rhea" id="RHEA:56008"/>
        <dbReference type="Rhea" id="RHEA-COMP:14356"/>
        <dbReference type="Rhea" id="RHEA-COMP:14367"/>
        <dbReference type="ChEBI" id="CHEBI:15377"/>
        <dbReference type="ChEBI" id="CHEBI:28563"/>
        <dbReference type="ChEBI" id="CHEBI:59087"/>
        <dbReference type="ChEBI" id="CHEBI:139493"/>
        <dbReference type="EC" id="3.2.1.113"/>
    </reaction>
</comment>
<feature type="active site" description="Proton donor" evidence="20">
    <location>
        <position position="446"/>
    </location>
</feature>
<dbReference type="GO" id="GO:0004571">
    <property type="term" value="F:mannosyl-oligosaccharide 1,2-alpha-mannosidase activity"/>
    <property type="evidence" value="ECO:0007669"/>
    <property type="project" value="UniProtKB-EC"/>
</dbReference>
<feature type="compositionally biased region" description="Polar residues" evidence="23">
    <location>
        <begin position="821"/>
        <end position="830"/>
    </location>
</feature>
<evidence type="ECO:0000256" key="17">
    <source>
        <dbReference type="ARBA" id="ARBA00023295"/>
    </source>
</evidence>
<reference evidence="25" key="1">
    <citation type="submission" date="2023-10" db="EMBL/GenBank/DDBJ databases">
        <title>Genome assemblies of two species of porcelain crab, Petrolisthes cinctipes and Petrolisthes manimaculis (Anomura: Porcellanidae).</title>
        <authorList>
            <person name="Angst P."/>
        </authorList>
    </citation>
    <scope>NUCLEOTIDE SEQUENCE</scope>
    <source>
        <strain evidence="25">PB745_01</strain>
        <tissue evidence="25">Gill</tissue>
    </source>
</reference>
<evidence type="ECO:0000256" key="15">
    <source>
        <dbReference type="ARBA" id="ARBA00023157"/>
    </source>
</evidence>
<keyword evidence="8 22" id="KW-0378">Hydrolase</keyword>
<feature type="region of interest" description="Disordered" evidence="23">
    <location>
        <begin position="800"/>
        <end position="830"/>
    </location>
</feature>
<keyword evidence="12" id="KW-0333">Golgi apparatus</keyword>
<feature type="active site" evidence="20">
    <location>
        <position position="471"/>
    </location>
</feature>
<comment type="pathway">
    <text evidence="4">Protein modification; protein glycosylation.</text>
</comment>
<comment type="catalytic activity">
    <reaction evidence="18">
        <text>N(4)-(alpha-D-Man-(1-&gt;2)-alpha-D-Man-(1-&gt;2)-alpha-D-Man-(1-&gt;3)-[alpha-D-Man-(1-&gt;3)-[alpha-D-Man-(1-&gt;2)-alpha-D-Man-(1-&gt;6)]-alpha-D-Man-(1-&gt;6)]-beta-D-Man-(1-&gt;4)-beta-D-GlcNAc-(1-&gt;4)-beta-D-GlcNAc)-L-asparaginyl-[protein] (N-glucan mannose isomer 8A1,2,3B1,3) + 3 H2O = N(4)-(alpha-D-Man-(1-&gt;3)-[alpha-D-Man-(1-&gt;3)-[alpha-D-Man-(1-&gt;6)]-alpha-D-Man-(1-&gt;6)]-beta-D-Man-(1-&gt;4)-beta-D-GlcNAc-(1-&gt;4)-beta-D-GlcNAc)-L-asparaginyl-[protein] (N-glucan mannose isomer 5A1,2) + 3 beta-D-mannose</text>
        <dbReference type="Rhea" id="RHEA:56028"/>
        <dbReference type="Rhea" id="RHEA-COMP:14358"/>
        <dbReference type="Rhea" id="RHEA-COMP:14367"/>
        <dbReference type="ChEBI" id="CHEBI:15377"/>
        <dbReference type="ChEBI" id="CHEBI:28563"/>
        <dbReference type="ChEBI" id="CHEBI:59087"/>
        <dbReference type="ChEBI" id="CHEBI:60628"/>
        <dbReference type="EC" id="3.2.1.113"/>
    </reaction>
</comment>
<evidence type="ECO:0000313" key="26">
    <source>
        <dbReference type="Proteomes" id="UP001286313"/>
    </source>
</evidence>
<feature type="active site" description="Proton donor" evidence="20">
    <location>
        <position position="204"/>
    </location>
</feature>
<keyword evidence="7" id="KW-0479">Metal-binding</keyword>
<dbReference type="FunFam" id="1.50.10.10:FF:000017">
    <property type="entry name" value="alpha-1,2-Mannosidase"/>
    <property type="match status" value="1"/>
</dbReference>
<keyword evidence="26" id="KW-1185">Reference proteome</keyword>
<evidence type="ECO:0000256" key="10">
    <source>
        <dbReference type="ARBA" id="ARBA00022968"/>
    </source>
</evidence>
<evidence type="ECO:0000256" key="20">
    <source>
        <dbReference type="PIRSR" id="PIRSR601382-1"/>
    </source>
</evidence>
<dbReference type="Pfam" id="PF03221">
    <property type="entry name" value="HTH_Tnp_Tc5"/>
    <property type="match status" value="1"/>
</dbReference>
<evidence type="ECO:0000256" key="18">
    <source>
        <dbReference type="ARBA" id="ARBA00047669"/>
    </source>
</evidence>
<dbReference type="InterPro" id="IPR036026">
    <property type="entry name" value="Seven-hairpin_glycosidases"/>
</dbReference>
<evidence type="ECO:0000256" key="5">
    <source>
        <dbReference type="ARBA" id="ARBA00007658"/>
    </source>
</evidence>
<comment type="similarity">
    <text evidence="5 22">Belongs to the glycosyl hydrolase 47 family.</text>
</comment>
<dbReference type="GO" id="GO:0005975">
    <property type="term" value="P:carbohydrate metabolic process"/>
    <property type="evidence" value="ECO:0007669"/>
    <property type="project" value="InterPro"/>
</dbReference>
<dbReference type="GO" id="GO:0005783">
    <property type="term" value="C:endoplasmic reticulum"/>
    <property type="evidence" value="ECO:0007669"/>
    <property type="project" value="TreeGrafter"/>
</dbReference>
<keyword evidence="6" id="KW-0812">Transmembrane</keyword>
<dbReference type="AlphaFoldDB" id="A0AAE1EJ66"/>
<evidence type="ECO:0000313" key="25">
    <source>
        <dbReference type="EMBL" id="KAK3852705.1"/>
    </source>
</evidence>
<protein>
    <recommendedName>
        <fullName evidence="22">alpha-1,2-Mannosidase</fullName>
        <ecNumber evidence="22">3.2.1.-</ecNumber>
    </recommendedName>
</protein>
<keyword evidence="10" id="KW-0735">Signal-anchor</keyword>
<dbReference type="Proteomes" id="UP001286313">
    <property type="component" value="Unassembled WGS sequence"/>
</dbReference>
<name>A0AAE1EJ66_PETCI</name>
<keyword evidence="9" id="KW-0106">Calcium</keyword>
<evidence type="ECO:0000256" key="22">
    <source>
        <dbReference type="RuleBase" id="RU361193"/>
    </source>
</evidence>
<dbReference type="Pfam" id="PF03184">
    <property type="entry name" value="DDE_1"/>
    <property type="match status" value="1"/>
</dbReference>
<feature type="active site" evidence="20">
    <location>
        <position position="337"/>
    </location>
</feature>
<evidence type="ECO:0000256" key="23">
    <source>
        <dbReference type="SAM" id="MobiDB-lite"/>
    </source>
</evidence>
<dbReference type="GO" id="GO:0005634">
    <property type="term" value="C:nucleus"/>
    <property type="evidence" value="ECO:0007669"/>
    <property type="project" value="UniProtKB-SubCell"/>
</dbReference>
<evidence type="ECO:0000256" key="3">
    <source>
        <dbReference type="ARBA" id="ARBA00004323"/>
    </source>
</evidence>
<dbReference type="InterPro" id="IPR012341">
    <property type="entry name" value="6hp_glycosidase-like_sf"/>
</dbReference>
<evidence type="ECO:0000256" key="16">
    <source>
        <dbReference type="ARBA" id="ARBA00023180"/>
    </source>
</evidence>
<sequence>MDRNDIHLWNDKKRLMEKINNDEELRHLRVIEKPVVLPISSTPPSNNNNLKNNLNNNIKNSNLINNVKKNDVGVDGGDNNGVVSVGGDSGGAKGGDDVVPLPVVQGGEDADPIARQRREKVKEMVLHAWRGYKTYAWGKNELRPVSKRGHTAGIFGRQDMGATIVDALDTLFVMGLTEEFNEGRAWIQYHLDFNQLRSEMSVFETNIRFVGGLLSAFSLTGDPLFRDRALHIARKLLPAFDTPTGIPYALINVANGISKNYAWASGGSSILSEFGTLHLEFVYLSDISGDPVFREKVTRIRDVIRKAERPDGLYPNYMNPKTGKWGQRHTSIGALGDSFYEYLIKSYIQSGGKDEVARDMYLDAIGTITNRLVMKSVSGLTYLAESKFNRLEHKMDHLACFSGGMYALGAKKLESQISGNHMDIAEGIAHTCHESYARTPTGLGPESFRFTEGSEARALKSSEKYYILRPEAIESWFYMWRFTKDQKYRDWAWDAVLRVMTNYSYNNRLIAIVEFHLERWIEGRFKNKTSINGPHITNQAVALYNAICKKKRIQNPPPFTASVGWLAKFKKRFDIKHAIYQGEVASADIAAAGAFPAIAQDFIKQGGYTLDQVYNCDETGLYWKRSPKSTFIHKNEKQTPGVKMAKDRLSILFTCNATGTHRMKPLVIYKFKKPRAYKGADMNKLNDIYWASNVKGYMNMVLSAEWFDNHFVPDALRKCKELNLDGKVLLFMDNAPGHARYLIGRHPAVQVEFLPPNTTSVIQPLDQEIIANVKLIYYKNIYDKMREVTDDQEELKVIQEEESDDDELLLGPKLDTADQPRPSQQPQTASSAIISVRQFWKNFNVKNAIDYMTEAWKSITNDTIKHAWHPFLPDLVSASTGKRQHKTNLLREAVEAARNIPAPGSADVDEAVICELLEPNETSAEEMIEDNELEVMTEEEKSTETVEEKIVTAGYLSRKITHLAQMKNYLCETGSSESEWALEKHCRAEAGYSGVQNVYMETPQKDDVQQSFIFAETFKYLYLIFSDDSLLSLDEWVFNTEAHPLPVYGTNAFYRKPQETENQAW</sequence>
<comment type="subcellular location">
    <subcellularLocation>
        <location evidence="3">Golgi apparatus membrane</location>
        <topology evidence="3">Single-pass type II membrane protein</topology>
    </subcellularLocation>
    <subcellularLocation>
        <location evidence="2">Nucleus</location>
    </subcellularLocation>
</comment>
<evidence type="ECO:0000256" key="2">
    <source>
        <dbReference type="ARBA" id="ARBA00004123"/>
    </source>
</evidence>
<feature type="region of interest" description="Disordered" evidence="23">
    <location>
        <begin position="75"/>
        <end position="108"/>
    </location>
</feature>
<keyword evidence="15 21" id="KW-1015">Disulfide bond</keyword>
<dbReference type="SMART" id="SM00674">
    <property type="entry name" value="CENPB"/>
    <property type="match status" value="1"/>
</dbReference>
<accession>A0AAE1EJ66</accession>
<comment type="cofactor">
    <cofactor evidence="1">
        <name>Ca(2+)</name>
        <dbReference type="ChEBI" id="CHEBI:29108"/>
    </cofactor>
</comment>
<dbReference type="GO" id="GO:0003677">
    <property type="term" value="F:DNA binding"/>
    <property type="evidence" value="ECO:0007669"/>
    <property type="project" value="UniProtKB-KW"/>
</dbReference>
<keyword evidence="17 22" id="KW-0326">Glycosidase</keyword>
<evidence type="ECO:0000256" key="7">
    <source>
        <dbReference type="ARBA" id="ARBA00022723"/>
    </source>
</evidence>
<dbReference type="Pfam" id="PF01532">
    <property type="entry name" value="Glyco_hydro_47"/>
    <property type="match status" value="2"/>
</dbReference>
<dbReference type="PROSITE" id="PS51253">
    <property type="entry name" value="HTH_CENPB"/>
    <property type="match status" value="1"/>
</dbReference>
<dbReference type="InterPro" id="IPR001382">
    <property type="entry name" value="Glyco_hydro_47"/>
</dbReference>
<dbReference type="SUPFAM" id="SSF48225">
    <property type="entry name" value="Seven-hairpin glycosidases"/>
    <property type="match status" value="2"/>
</dbReference>
<dbReference type="EC" id="3.2.1.-" evidence="22"/>
<keyword evidence="16" id="KW-0325">Glycoprotein</keyword>
<evidence type="ECO:0000256" key="6">
    <source>
        <dbReference type="ARBA" id="ARBA00022692"/>
    </source>
</evidence>